<keyword evidence="8" id="KW-0315">Glutamine amidotransferase</keyword>
<keyword evidence="7" id="KW-0479">Metal-binding</keyword>
<comment type="pathway">
    <text evidence="14">Amino-acid biosynthesis.</text>
</comment>
<dbReference type="InterPro" id="IPR029055">
    <property type="entry name" value="Ntn_hydrolases_N"/>
</dbReference>
<dbReference type="CDD" id="cd02808">
    <property type="entry name" value="GltS_FMN"/>
    <property type="match status" value="1"/>
</dbReference>
<dbReference type="PROSITE" id="PS51278">
    <property type="entry name" value="GATASE_TYPE_2"/>
    <property type="match status" value="1"/>
</dbReference>
<keyword evidence="13" id="KW-0003">3Fe-4S</keyword>
<evidence type="ECO:0000256" key="1">
    <source>
        <dbReference type="ARBA" id="ARBA00001917"/>
    </source>
</evidence>
<evidence type="ECO:0000256" key="11">
    <source>
        <dbReference type="ARBA" id="ARBA00023014"/>
    </source>
</evidence>
<keyword evidence="4" id="KW-0028">Amino-acid biosynthesis</keyword>
<evidence type="ECO:0000256" key="2">
    <source>
        <dbReference type="ARBA" id="ARBA00001927"/>
    </source>
</evidence>
<dbReference type="InterPro" id="IPR002489">
    <property type="entry name" value="Glu_synth_asu_C"/>
</dbReference>
<comment type="caution">
    <text evidence="16">The sequence shown here is derived from an EMBL/GenBank/DDBJ whole genome shotgun (WGS) entry which is preliminary data.</text>
</comment>
<dbReference type="SUPFAM" id="SSF69336">
    <property type="entry name" value="Alpha subunit of glutamate synthase, C-terminal domain"/>
    <property type="match status" value="1"/>
</dbReference>
<evidence type="ECO:0000256" key="5">
    <source>
        <dbReference type="ARBA" id="ARBA00022630"/>
    </source>
</evidence>
<dbReference type="GO" id="GO:0046872">
    <property type="term" value="F:metal ion binding"/>
    <property type="evidence" value="ECO:0007669"/>
    <property type="project" value="UniProtKB-KW"/>
</dbReference>
<evidence type="ECO:0000313" key="16">
    <source>
        <dbReference type="EMBL" id="GEN56243.1"/>
    </source>
</evidence>
<dbReference type="CDD" id="cd00982">
    <property type="entry name" value="gltB_C"/>
    <property type="match status" value="1"/>
</dbReference>
<protein>
    <submittedName>
        <fullName evidence="16">Glutamate synthase [NADPH] large chain</fullName>
    </submittedName>
</protein>
<dbReference type="EMBL" id="BJYE01000006">
    <property type="protein sequence ID" value="GEN56243.1"/>
    <property type="molecule type" value="Genomic_DNA"/>
</dbReference>
<evidence type="ECO:0000256" key="3">
    <source>
        <dbReference type="ARBA" id="ARBA00009716"/>
    </source>
</evidence>
<dbReference type="InterPro" id="IPR017932">
    <property type="entry name" value="GATase_2_dom"/>
</dbReference>
<name>A0A511WZW8_9BACI</name>
<dbReference type="InterPro" id="IPR036485">
    <property type="entry name" value="Glu_synth_asu_C_sf"/>
</dbReference>
<evidence type="ECO:0000256" key="14">
    <source>
        <dbReference type="ARBA" id="ARBA00029440"/>
    </source>
</evidence>
<dbReference type="OrthoDB" id="9758182at2"/>
<dbReference type="Pfam" id="PF04898">
    <property type="entry name" value="Glu_syn_central"/>
    <property type="match status" value="1"/>
</dbReference>
<dbReference type="SUPFAM" id="SSF51395">
    <property type="entry name" value="FMN-linked oxidoreductases"/>
    <property type="match status" value="1"/>
</dbReference>
<organism evidence="16 17">
    <name type="scientific">Halolactibacillus alkaliphilus</name>
    <dbReference type="NCBI Taxonomy" id="442899"/>
    <lineage>
        <taxon>Bacteria</taxon>
        <taxon>Bacillati</taxon>
        <taxon>Bacillota</taxon>
        <taxon>Bacilli</taxon>
        <taxon>Bacillales</taxon>
        <taxon>Bacillaceae</taxon>
        <taxon>Halolactibacillus</taxon>
    </lineage>
</organism>
<keyword evidence="6" id="KW-0288">FMN</keyword>
<evidence type="ECO:0000256" key="4">
    <source>
        <dbReference type="ARBA" id="ARBA00022605"/>
    </source>
</evidence>
<evidence type="ECO:0000256" key="12">
    <source>
        <dbReference type="ARBA" id="ARBA00023164"/>
    </source>
</evidence>
<dbReference type="Gene3D" id="3.60.20.10">
    <property type="entry name" value="Glutamine Phosphoribosylpyrophosphate, subunit 1, domain 1"/>
    <property type="match status" value="1"/>
</dbReference>
<reference evidence="16 17" key="1">
    <citation type="submission" date="2019-07" db="EMBL/GenBank/DDBJ databases">
        <title>Whole genome shotgun sequence of Halolactibacillus alkaliphilus NBRC 103919.</title>
        <authorList>
            <person name="Hosoyama A."/>
            <person name="Uohara A."/>
            <person name="Ohji S."/>
            <person name="Ichikawa N."/>
        </authorList>
    </citation>
    <scope>NUCLEOTIDE SEQUENCE [LARGE SCALE GENOMIC DNA]</scope>
    <source>
        <strain evidence="16 17">NBRC 103919</strain>
    </source>
</reference>
<dbReference type="GO" id="GO:0015930">
    <property type="term" value="F:glutamate synthase activity"/>
    <property type="evidence" value="ECO:0007669"/>
    <property type="project" value="InterPro"/>
</dbReference>
<comment type="cofactor">
    <cofactor evidence="2">
        <name>[3Fe-4S] cluster</name>
        <dbReference type="ChEBI" id="CHEBI:21137"/>
    </cofactor>
</comment>
<dbReference type="Pfam" id="PF00310">
    <property type="entry name" value="GATase_2"/>
    <property type="match status" value="1"/>
</dbReference>
<evidence type="ECO:0000256" key="8">
    <source>
        <dbReference type="ARBA" id="ARBA00022962"/>
    </source>
</evidence>
<gene>
    <name evidence="16" type="primary">gltA</name>
    <name evidence="16" type="ORF">HAL01_07070</name>
</gene>
<dbReference type="FunFam" id="3.60.20.10:FF:000001">
    <property type="entry name" value="Glutamate synthase, large subunit"/>
    <property type="match status" value="1"/>
</dbReference>
<evidence type="ECO:0000256" key="6">
    <source>
        <dbReference type="ARBA" id="ARBA00022643"/>
    </source>
</evidence>
<dbReference type="PANTHER" id="PTHR11938:SF133">
    <property type="entry name" value="GLUTAMATE SYNTHASE (NADH)"/>
    <property type="match status" value="1"/>
</dbReference>
<dbReference type="InterPro" id="IPR013785">
    <property type="entry name" value="Aldolase_TIM"/>
</dbReference>
<keyword evidence="17" id="KW-1185">Reference proteome</keyword>
<dbReference type="PANTHER" id="PTHR11938">
    <property type="entry name" value="FAD NADPH DEHYDROGENASE/OXIDOREDUCTASE"/>
    <property type="match status" value="1"/>
</dbReference>
<dbReference type="GO" id="GO:0051538">
    <property type="term" value="F:3 iron, 4 sulfur cluster binding"/>
    <property type="evidence" value="ECO:0007669"/>
    <property type="project" value="UniProtKB-KW"/>
</dbReference>
<dbReference type="NCBIfam" id="NF008730">
    <property type="entry name" value="PRK11750.1"/>
    <property type="match status" value="1"/>
</dbReference>
<dbReference type="STRING" id="442899.SAMN05720591_10463"/>
<keyword evidence="11" id="KW-0411">Iron-sulfur</keyword>
<dbReference type="InterPro" id="IPR050711">
    <property type="entry name" value="ET-N_metabolism_enzyme"/>
</dbReference>
<dbReference type="Gene3D" id="3.20.20.70">
    <property type="entry name" value="Aldolase class I"/>
    <property type="match status" value="2"/>
</dbReference>
<comment type="similarity">
    <text evidence="3">Belongs to the glutamate synthase family.</text>
</comment>
<dbReference type="Gene3D" id="2.160.20.60">
    <property type="entry name" value="Glutamate synthase, alpha subunit, C-terminal domain"/>
    <property type="match status" value="1"/>
</dbReference>
<keyword evidence="5" id="KW-0285">Flavoprotein</keyword>
<proteinExistence type="inferred from homology"/>
<evidence type="ECO:0000256" key="13">
    <source>
        <dbReference type="ARBA" id="ARBA00023291"/>
    </source>
</evidence>
<keyword evidence="12" id="KW-0314">Glutamate biosynthesis</keyword>
<keyword evidence="10" id="KW-0408">Iron</keyword>
<sequence>MRFNEKTPARGMYQPEYERDNCGIGLYANIDGKMSHAIVKNGLEMLTKLDHRGGQGSDPNTGDGSGLMIQIPDRYFRKVLPAIDFPDPGDYAVGMFFFQKNDPNFSAYKSQINQIIEREHETLLTWRRVPTNEARIGLLAKESAPLVYQVFVKRRNSASGLSFERVLYRMRKQMERLAKENNEAFYIPSFSSQTIVYKGLLTSDQVDQFYIDLKDEDVVSHFSLVHSRFSTNTFPSWERAHPNRYLIHNGEINTLRGNINKMKARERNLTTDVFGEDFETILPILNEDGSDSSVLDNALEFLILSGKSPQEAAMMLIPEPYEHVETMPEAKRAFYRYMSAVSEEWDGPTSMTFTTGKQLGAILDRNGLRPARYVITKSNDIIYSSEVGVLPINEEDIVLKNRLKPGEMLFIDFDAKRIIPDEEIKQTVVSAHDYKAWLDDETLHLKKPTTLTVKKRPQLIKRQRAFGYTHEVIENYLIMLQEQKKDPIGAMGIDTPLAVLSNKQQSLFHYFKQTFAQVTNPPIDAYRERHVISTKVWLGREGDYLTAQRENVHRIEMPHPILTAEQLDELMTLGGEFKSGQLSTTTTHSLESALTSLHEKAEALISEGHSLLVLSDEKIDQHHYAIPTLLATSSLHQYLIRRGIRSKVSLIIVSGEVKEVHHFACLLGYGADAIMPYLVYETYQQLIEEGKLNQALSDTIYTYIDTIVDGVVKVMSKMGISTFRSYQGAQIFEAVGISKEVTKQHFTGTTSVLDGITLDVIEKEARMFHDTGYHNDDKRLPEGSEFQWRHEGESHAYNPTTLTQLQWAARRGDYQLFKRYTEQMETQHIGFLRHLLDFNETDAIDIQDVEPVEAIVKRFKTGAMSYGSISREAHETLAIAMNRLGGKSNSGEGGEEKDRFIQTDPLINKMSAIKQVASARFGVDSDYLVHANELQIKMAQGAKPGEGGQLPGDKVYPWIANTRRSTPGVDLISPPPHHDIYSIEDLAQLIFDLKNANPKARISVKLAAKSGVGTISAGVAKGKADVISIVGYDGGTGASPKTSIKHTGLPLEIGLTEAHQTLILNGLRQRVVLETDGKLLTGKDVIMTAILGAEEFGFATAPLVILGCVMMRVCHLDTCPVGVATQNPALRERFTGKPEDIENFMRFIAEEMREIMATLGVRTVDELVGQTHLLKIHERKSKHWKAKYLDLSRLLYKPDNAFKLQKEVQAHKLDETIDQAILYPYFKDAIKTKQPHTLKLHVTNIDRATGTTLGYHITRAHGEHGLPEDTINVELLGSSGQSMAAFIPKGMKVHLTGDTNDYAGKGLSGGKLIISASRAIKERADEAIIAGNVCFIGATSGEGYVNGLAGERFAVRNSGATLIVEGVGDNGCEYMTAGHVTIIGTIGKNFAAGMSGGEAYLYTKDTSSTLAHINQELVEINTTLTAFQLKRIKEQIKRHVNYTASVKGQTILDNWDEEKHRFISVIPRRYQMVTSKIQQYITHGLTTDEATLKAFNDIKLNQPNKEKASLKVK</sequence>
<dbReference type="GO" id="GO:0006537">
    <property type="term" value="P:glutamate biosynthetic process"/>
    <property type="evidence" value="ECO:0007669"/>
    <property type="project" value="UniProtKB-KW"/>
</dbReference>
<accession>A0A511WZW8</accession>
<evidence type="ECO:0000313" key="17">
    <source>
        <dbReference type="Proteomes" id="UP000321400"/>
    </source>
</evidence>
<evidence type="ECO:0000256" key="7">
    <source>
        <dbReference type="ARBA" id="ARBA00022723"/>
    </source>
</evidence>
<dbReference type="GO" id="GO:0019676">
    <property type="term" value="P:ammonia assimilation cycle"/>
    <property type="evidence" value="ECO:0007669"/>
    <property type="project" value="TreeGrafter"/>
</dbReference>
<keyword evidence="9" id="KW-0560">Oxidoreductase</keyword>
<dbReference type="Proteomes" id="UP000321400">
    <property type="component" value="Unassembled WGS sequence"/>
</dbReference>
<dbReference type="Pfam" id="PF01493">
    <property type="entry name" value="GXGXG"/>
    <property type="match status" value="1"/>
</dbReference>
<dbReference type="CDD" id="cd00713">
    <property type="entry name" value="GltS"/>
    <property type="match status" value="1"/>
</dbReference>
<evidence type="ECO:0000256" key="10">
    <source>
        <dbReference type="ARBA" id="ARBA00023004"/>
    </source>
</evidence>
<dbReference type="SUPFAM" id="SSF56235">
    <property type="entry name" value="N-terminal nucleophile aminohydrolases (Ntn hydrolases)"/>
    <property type="match status" value="1"/>
</dbReference>
<dbReference type="InterPro" id="IPR006982">
    <property type="entry name" value="Glu_synth_centr_N"/>
</dbReference>
<dbReference type="Pfam" id="PF01645">
    <property type="entry name" value="Glu_synthase"/>
    <property type="match status" value="1"/>
</dbReference>
<evidence type="ECO:0000259" key="15">
    <source>
        <dbReference type="PROSITE" id="PS51278"/>
    </source>
</evidence>
<dbReference type="RefSeq" id="WP_089800056.1">
    <property type="nucleotide sequence ID" value="NZ_BJYE01000006.1"/>
</dbReference>
<dbReference type="InterPro" id="IPR002932">
    <property type="entry name" value="Glu_synthdom"/>
</dbReference>
<evidence type="ECO:0000256" key="9">
    <source>
        <dbReference type="ARBA" id="ARBA00023002"/>
    </source>
</evidence>
<feature type="domain" description="Glutamine amidotransferase type-2" evidence="15">
    <location>
        <begin position="22"/>
        <end position="414"/>
    </location>
</feature>
<comment type="cofactor">
    <cofactor evidence="1">
        <name>FMN</name>
        <dbReference type="ChEBI" id="CHEBI:58210"/>
    </cofactor>
</comment>